<comment type="subcellular location">
    <subcellularLocation>
        <location evidence="1">Membrane</location>
        <topology evidence="1">Multi-pass membrane protein</topology>
    </subcellularLocation>
</comment>
<dbReference type="GO" id="GO:0022857">
    <property type="term" value="F:transmembrane transporter activity"/>
    <property type="evidence" value="ECO:0007669"/>
    <property type="project" value="InterPro"/>
</dbReference>
<feature type="transmembrane region" description="Helical" evidence="7">
    <location>
        <begin position="312"/>
        <end position="337"/>
    </location>
</feature>
<feature type="transmembrane region" description="Helical" evidence="7">
    <location>
        <begin position="467"/>
        <end position="486"/>
    </location>
</feature>
<evidence type="ECO:0000313" key="10">
    <source>
        <dbReference type="Proteomes" id="UP000038010"/>
    </source>
</evidence>
<keyword evidence="10" id="KW-1185">Reference proteome</keyword>
<feature type="transmembrane region" description="Helical" evidence="7">
    <location>
        <begin position="436"/>
        <end position="455"/>
    </location>
</feature>
<evidence type="ECO:0000313" key="9">
    <source>
        <dbReference type="EMBL" id="KPI34628.1"/>
    </source>
</evidence>
<keyword evidence="3 7" id="KW-0812">Transmembrane</keyword>
<comment type="caution">
    <text evidence="9">The sequence shown here is derived from an EMBL/GenBank/DDBJ whole genome shotgun (WGS) entry which is preliminary data.</text>
</comment>
<dbReference type="STRING" id="1664694.A0A0N0NHJ2"/>
<keyword evidence="2" id="KW-0813">Transport</keyword>
<feature type="transmembrane region" description="Helical" evidence="7">
    <location>
        <begin position="51"/>
        <end position="77"/>
    </location>
</feature>
<feature type="transmembrane region" description="Helical" evidence="7">
    <location>
        <begin position="89"/>
        <end position="111"/>
    </location>
</feature>
<dbReference type="GO" id="GO:0016020">
    <property type="term" value="C:membrane"/>
    <property type="evidence" value="ECO:0007669"/>
    <property type="project" value="UniProtKB-SubCell"/>
</dbReference>
<dbReference type="FunFam" id="1.20.1250.20:FF:000511">
    <property type="entry name" value="MFS general substrate transporter"/>
    <property type="match status" value="1"/>
</dbReference>
<feature type="domain" description="Major facilitator superfamily (MFS) profile" evidence="8">
    <location>
        <begin position="51"/>
        <end position="495"/>
    </location>
</feature>
<reference evidence="9 10" key="1">
    <citation type="submission" date="2015-06" db="EMBL/GenBank/DDBJ databases">
        <title>Draft genome of the ant-associated black yeast Phialophora attae CBS 131958.</title>
        <authorList>
            <person name="Moreno L.F."/>
            <person name="Stielow B.J."/>
            <person name="de Hoog S."/>
            <person name="Vicente V.A."/>
            <person name="Weiss V.A."/>
            <person name="de Vries M."/>
            <person name="Cruz L.M."/>
            <person name="Souza E.M."/>
        </authorList>
    </citation>
    <scope>NUCLEOTIDE SEQUENCE [LARGE SCALE GENOMIC DNA]</scope>
    <source>
        <strain evidence="9 10">CBS 131958</strain>
    </source>
</reference>
<dbReference type="InterPro" id="IPR036259">
    <property type="entry name" value="MFS_trans_sf"/>
</dbReference>
<gene>
    <name evidence="9" type="ORF">AB675_11649</name>
</gene>
<dbReference type="OrthoDB" id="3639251at2759"/>
<feature type="region of interest" description="Disordered" evidence="6">
    <location>
        <begin position="1"/>
        <end position="28"/>
    </location>
</feature>
<evidence type="ECO:0000256" key="6">
    <source>
        <dbReference type="SAM" id="MobiDB-lite"/>
    </source>
</evidence>
<evidence type="ECO:0000256" key="1">
    <source>
        <dbReference type="ARBA" id="ARBA00004141"/>
    </source>
</evidence>
<feature type="transmembrane region" description="Helical" evidence="7">
    <location>
        <begin position="402"/>
        <end position="424"/>
    </location>
</feature>
<feature type="transmembrane region" description="Helical" evidence="7">
    <location>
        <begin position="237"/>
        <end position="258"/>
    </location>
</feature>
<organism evidence="9 10">
    <name type="scientific">Cyphellophora attinorum</name>
    <dbReference type="NCBI Taxonomy" id="1664694"/>
    <lineage>
        <taxon>Eukaryota</taxon>
        <taxon>Fungi</taxon>
        <taxon>Dikarya</taxon>
        <taxon>Ascomycota</taxon>
        <taxon>Pezizomycotina</taxon>
        <taxon>Eurotiomycetes</taxon>
        <taxon>Chaetothyriomycetidae</taxon>
        <taxon>Chaetothyriales</taxon>
        <taxon>Cyphellophoraceae</taxon>
        <taxon>Cyphellophora</taxon>
    </lineage>
</organism>
<dbReference type="VEuPathDB" id="FungiDB:AB675_11649"/>
<sequence length="514" mass="56770">MAIHDQEKAQALGDERIEANSPSDSDDYDARIQAFSEKEQKKIIRRIDRRLVLTLAFMYCVSLMDRTNLGIAVVAGMGVDLRLTVGARYSVITLVFFFTYVFLQPPATVILRKMGPKLFLPTICLAWGILTIGFGFVHQWWEMIPLRLVLGVLEAGFFPGCAYLLSCWYPRYELQKRNAVFYLIGSMASAFSGILSYGFMQMNTLGSGDRLGQGYGPTAANPTAPSGRLPGIAGWRWIFIMQGVLTCVVALIGFVTIVDFPEYASKSWLGMKFLTKEESDFVVARIDRDRKDAHAEPFEFGKYMKNGADLKVWAFGALFGLTTTITYAIAFFLPIILRNGMGFSIAASQCLVAPPYVLAAIVMFGMAWYGDKWHIRSPFILVNGVLALIGLPLLGFSRNVGVRYFGVFLATTAANANVPCVLTWQANNIRGQWKRALCSATLVGSGGIGGIIGSVVFRSQDAPNYRPGIYCTMTAAALIIVITLLLDFKFWKANKRVDNGGKAIEGLQGFKYTL</sequence>
<evidence type="ECO:0000256" key="4">
    <source>
        <dbReference type="ARBA" id="ARBA00022989"/>
    </source>
</evidence>
<feature type="transmembrane region" description="Helical" evidence="7">
    <location>
        <begin position="147"/>
        <end position="168"/>
    </location>
</feature>
<dbReference type="FunFam" id="1.20.1250.20:FF:000409">
    <property type="entry name" value="MFS general substrate transporter"/>
    <property type="match status" value="1"/>
</dbReference>
<proteinExistence type="predicted"/>
<feature type="transmembrane region" description="Helical" evidence="7">
    <location>
        <begin position="379"/>
        <end position="396"/>
    </location>
</feature>
<feature type="transmembrane region" description="Helical" evidence="7">
    <location>
        <begin position="118"/>
        <end position="141"/>
    </location>
</feature>
<keyword evidence="5 7" id="KW-0472">Membrane</keyword>
<accession>A0A0N0NHJ2</accession>
<dbReference type="Pfam" id="PF07690">
    <property type="entry name" value="MFS_1"/>
    <property type="match status" value="1"/>
</dbReference>
<dbReference type="Gene3D" id="1.20.1250.20">
    <property type="entry name" value="MFS general substrate transporter like domains"/>
    <property type="match status" value="2"/>
</dbReference>
<dbReference type="PROSITE" id="PS50850">
    <property type="entry name" value="MFS"/>
    <property type="match status" value="1"/>
</dbReference>
<dbReference type="SUPFAM" id="SSF103473">
    <property type="entry name" value="MFS general substrate transporter"/>
    <property type="match status" value="1"/>
</dbReference>
<dbReference type="RefSeq" id="XP_017994591.1">
    <property type="nucleotide sequence ID" value="XM_018140514.1"/>
</dbReference>
<dbReference type="InterPro" id="IPR020846">
    <property type="entry name" value="MFS_dom"/>
</dbReference>
<dbReference type="Proteomes" id="UP000038010">
    <property type="component" value="Unassembled WGS sequence"/>
</dbReference>
<evidence type="ECO:0000259" key="8">
    <source>
        <dbReference type="PROSITE" id="PS50850"/>
    </source>
</evidence>
<evidence type="ECO:0000256" key="5">
    <source>
        <dbReference type="ARBA" id="ARBA00023136"/>
    </source>
</evidence>
<evidence type="ECO:0000256" key="7">
    <source>
        <dbReference type="SAM" id="Phobius"/>
    </source>
</evidence>
<dbReference type="GeneID" id="28732395"/>
<dbReference type="PANTHER" id="PTHR43791:SF47">
    <property type="entry name" value="MAJOR FACILITATOR SUPERFAMILY (MFS) PROFILE DOMAIN-CONTAINING PROTEIN-RELATED"/>
    <property type="match status" value="1"/>
</dbReference>
<dbReference type="PANTHER" id="PTHR43791">
    <property type="entry name" value="PERMEASE-RELATED"/>
    <property type="match status" value="1"/>
</dbReference>
<feature type="transmembrane region" description="Helical" evidence="7">
    <location>
        <begin position="180"/>
        <end position="200"/>
    </location>
</feature>
<evidence type="ECO:0000256" key="3">
    <source>
        <dbReference type="ARBA" id="ARBA00022692"/>
    </source>
</evidence>
<name>A0A0N0NHJ2_9EURO</name>
<keyword evidence="4 7" id="KW-1133">Transmembrane helix</keyword>
<evidence type="ECO:0000256" key="2">
    <source>
        <dbReference type="ARBA" id="ARBA00022448"/>
    </source>
</evidence>
<dbReference type="EMBL" id="LFJN01000054">
    <property type="protein sequence ID" value="KPI34628.1"/>
    <property type="molecule type" value="Genomic_DNA"/>
</dbReference>
<dbReference type="AlphaFoldDB" id="A0A0N0NHJ2"/>
<feature type="transmembrane region" description="Helical" evidence="7">
    <location>
        <begin position="343"/>
        <end position="367"/>
    </location>
</feature>
<feature type="compositionally biased region" description="Basic and acidic residues" evidence="6">
    <location>
        <begin position="1"/>
        <end position="18"/>
    </location>
</feature>
<dbReference type="InterPro" id="IPR011701">
    <property type="entry name" value="MFS"/>
</dbReference>
<protein>
    <submittedName>
        <fullName evidence="9">High-affinity nicotinic acid transporter</fullName>
    </submittedName>
</protein>